<keyword evidence="3" id="KW-1185">Reference proteome</keyword>
<protein>
    <submittedName>
        <fullName evidence="2">Uncharacterized protein</fullName>
    </submittedName>
</protein>
<gene>
    <name evidence="2" type="ORF">QOZ94_000903</name>
</gene>
<comment type="caution">
    <text evidence="2">The sequence shown here is derived from an EMBL/GenBank/DDBJ whole genome shotgun (WGS) entry which is preliminary data.</text>
</comment>
<reference evidence="2 3" key="1">
    <citation type="submission" date="2023-07" db="EMBL/GenBank/DDBJ databases">
        <title>Genomic Encyclopedia of Type Strains, Phase IV (KMG-IV): sequencing the most valuable type-strain genomes for metagenomic binning, comparative biology and taxonomic classification.</title>
        <authorList>
            <person name="Goeker M."/>
        </authorList>
    </citation>
    <scope>NUCLEOTIDE SEQUENCE [LARGE SCALE GENOMIC DNA]</scope>
    <source>
        <strain evidence="2 3">DSM 3770</strain>
    </source>
</reference>
<organism evidence="2 3">
    <name type="scientific">Xanthobacter agilis</name>
    <dbReference type="NCBI Taxonomy" id="47492"/>
    <lineage>
        <taxon>Bacteria</taxon>
        <taxon>Pseudomonadati</taxon>
        <taxon>Pseudomonadota</taxon>
        <taxon>Alphaproteobacteria</taxon>
        <taxon>Hyphomicrobiales</taxon>
        <taxon>Xanthobacteraceae</taxon>
        <taxon>Xanthobacter</taxon>
    </lineage>
</organism>
<feature type="signal peptide" evidence="1">
    <location>
        <begin position="1"/>
        <end position="20"/>
    </location>
</feature>
<keyword evidence="1" id="KW-0732">Signal</keyword>
<evidence type="ECO:0000256" key="1">
    <source>
        <dbReference type="SAM" id="SignalP"/>
    </source>
</evidence>
<dbReference type="RefSeq" id="WP_237345244.1">
    <property type="nucleotide sequence ID" value="NZ_JABWGX010000008.1"/>
</dbReference>
<dbReference type="EMBL" id="JAUSVY010000002">
    <property type="protein sequence ID" value="MDQ0504129.1"/>
    <property type="molecule type" value="Genomic_DNA"/>
</dbReference>
<sequence length="123" mass="12892">MKILGVLICLLCGGASSAFALSPDMTLDFTWIGTALCAPTPGSPEFQVENMPARTAVLRFVLIGPNGAELGGADVPRPVHGTVPRGTISFRAPCVGGMYTWTVEAVDAQGKPLGKAKLTRPFY</sequence>
<proteinExistence type="predicted"/>
<name>A0ABU0LAG0_XANAG</name>
<feature type="chain" id="PRO_5046510067" evidence="1">
    <location>
        <begin position="21"/>
        <end position="123"/>
    </location>
</feature>
<evidence type="ECO:0000313" key="2">
    <source>
        <dbReference type="EMBL" id="MDQ0504129.1"/>
    </source>
</evidence>
<dbReference type="Proteomes" id="UP001241747">
    <property type="component" value="Unassembled WGS sequence"/>
</dbReference>
<evidence type="ECO:0000313" key="3">
    <source>
        <dbReference type="Proteomes" id="UP001241747"/>
    </source>
</evidence>
<accession>A0ABU0LAG0</accession>